<dbReference type="AlphaFoldDB" id="A0A4R3NCC3"/>
<protein>
    <submittedName>
        <fullName evidence="7">RNAse G</fullName>
    </submittedName>
</protein>
<name>A0A4R3NCC3_9BACI</name>
<evidence type="ECO:0000313" key="7">
    <source>
        <dbReference type="EMBL" id="TCT27124.1"/>
    </source>
</evidence>
<dbReference type="SMART" id="SM00316">
    <property type="entry name" value="S1"/>
    <property type="match status" value="1"/>
</dbReference>
<dbReference type="InterPro" id="IPR004659">
    <property type="entry name" value="RNase_E/G"/>
</dbReference>
<keyword evidence="5" id="KW-0694">RNA-binding</keyword>
<gene>
    <name evidence="7" type="ORF">EDD68_101492</name>
</gene>
<organism evidence="7 8">
    <name type="scientific">Melghiribacillus thermohalophilus</name>
    <dbReference type="NCBI Taxonomy" id="1324956"/>
    <lineage>
        <taxon>Bacteria</taxon>
        <taxon>Bacillati</taxon>
        <taxon>Bacillota</taxon>
        <taxon>Bacilli</taxon>
        <taxon>Bacillales</taxon>
        <taxon>Bacillaceae</taxon>
        <taxon>Melghiribacillus</taxon>
    </lineage>
</organism>
<proteinExistence type="predicted"/>
<evidence type="ECO:0000256" key="3">
    <source>
        <dbReference type="ARBA" id="ARBA00022801"/>
    </source>
</evidence>
<dbReference type="Gene3D" id="2.40.50.140">
    <property type="entry name" value="Nucleic acid-binding proteins"/>
    <property type="match status" value="1"/>
</dbReference>
<accession>A0A4R3NCC3</accession>
<dbReference type="GO" id="GO:0016787">
    <property type="term" value="F:hydrolase activity"/>
    <property type="evidence" value="ECO:0007669"/>
    <property type="project" value="UniProtKB-KW"/>
</dbReference>
<dbReference type="GO" id="GO:0005737">
    <property type="term" value="C:cytoplasm"/>
    <property type="evidence" value="ECO:0007669"/>
    <property type="project" value="TreeGrafter"/>
</dbReference>
<evidence type="ECO:0000256" key="5">
    <source>
        <dbReference type="ARBA" id="ARBA00022884"/>
    </source>
</evidence>
<sequence length="476" mass="55433">MKTAYIQTLTSEKAALLYDENQLEYITVERPQQNNLVGNIYLARVRNMDKSLQAAFVDYGEKKHGFLPNQEIPGKRGRIEQKVHEGQTLWVQVVKEPYEEKGARLTANVTLPGRRIIYMPYGGYVGVSKKISDRDQSHLRKTVKSWCEDGEGAIVRTSARSASNDELKQEFLHLKLMWKAIEKKRTSTKVPSCVFENWEIPDRFLRKMGEAADKIIVDDINTAQYIKKNFPDLNARVKWEDRFEQLLPHSISQIIAQMTRKNIRLSSGAEIIFEKTRAFTIIDVNTASFAGNMNRDETILSVNLEAAEEIMKQLRLRNISGIILIDFIDMEKEGHRNHLLKQMKQLCQQDIVFAEVHGFTRLGILEMSRKREGLDAYSLFLSNQDEPLTWSFETYAYQLERELIQYRHNDQDAVMIEIHPDCYEVFLNLIDMNRLTGLLNFHVYVQKNDLLEKPYALKYTGDELWLKKHYSNVDKL</sequence>
<dbReference type="GO" id="GO:0003723">
    <property type="term" value="F:RNA binding"/>
    <property type="evidence" value="ECO:0007669"/>
    <property type="project" value="UniProtKB-KW"/>
</dbReference>
<comment type="cofactor">
    <cofactor evidence="1">
        <name>Mg(2+)</name>
        <dbReference type="ChEBI" id="CHEBI:18420"/>
    </cofactor>
</comment>
<keyword evidence="3" id="KW-0378">Hydrolase</keyword>
<dbReference type="CDD" id="cd04453">
    <property type="entry name" value="S1_RNase_E"/>
    <property type="match status" value="1"/>
</dbReference>
<evidence type="ECO:0000259" key="6">
    <source>
        <dbReference type="PROSITE" id="PS50126"/>
    </source>
</evidence>
<dbReference type="Pfam" id="PF10150">
    <property type="entry name" value="RNase_E_G"/>
    <property type="match status" value="1"/>
</dbReference>
<dbReference type="GO" id="GO:0046872">
    <property type="term" value="F:metal ion binding"/>
    <property type="evidence" value="ECO:0007669"/>
    <property type="project" value="UniProtKB-KW"/>
</dbReference>
<dbReference type="EMBL" id="SMAN01000001">
    <property type="protein sequence ID" value="TCT27124.1"/>
    <property type="molecule type" value="Genomic_DNA"/>
</dbReference>
<dbReference type="PROSITE" id="PS50126">
    <property type="entry name" value="S1"/>
    <property type="match status" value="1"/>
</dbReference>
<evidence type="ECO:0000256" key="1">
    <source>
        <dbReference type="ARBA" id="ARBA00001946"/>
    </source>
</evidence>
<evidence type="ECO:0000313" key="8">
    <source>
        <dbReference type="Proteomes" id="UP000294650"/>
    </source>
</evidence>
<reference evidence="7 8" key="1">
    <citation type="submission" date="2019-03" db="EMBL/GenBank/DDBJ databases">
        <title>Genomic Encyclopedia of Type Strains, Phase IV (KMG-IV): sequencing the most valuable type-strain genomes for metagenomic binning, comparative biology and taxonomic classification.</title>
        <authorList>
            <person name="Goeker M."/>
        </authorList>
    </citation>
    <scope>NUCLEOTIDE SEQUENCE [LARGE SCALE GENOMIC DNA]</scope>
    <source>
        <strain evidence="7 8">DSM 25894</strain>
    </source>
</reference>
<dbReference type="SUPFAM" id="SSF50249">
    <property type="entry name" value="Nucleic acid-binding proteins"/>
    <property type="match status" value="1"/>
</dbReference>
<dbReference type="InterPro" id="IPR019307">
    <property type="entry name" value="RNA-bd_AU-1/RNase_E/G"/>
</dbReference>
<dbReference type="PANTHER" id="PTHR30001">
    <property type="entry name" value="RIBONUCLEASE"/>
    <property type="match status" value="1"/>
</dbReference>
<keyword evidence="8" id="KW-1185">Reference proteome</keyword>
<feature type="domain" description="S1 motif" evidence="6">
    <location>
        <begin position="38"/>
        <end position="108"/>
    </location>
</feature>
<dbReference type="InterPro" id="IPR012340">
    <property type="entry name" value="NA-bd_OB-fold"/>
</dbReference>
<keyword evidence="2" id="KW-0479">Metal-binding</keyword>
<evidence type="ECO:0000256" key="4">
    <source>
        <dbReference type="ARBA" id="ARBA00022842"/>
    </source>
</evidence>
<dbReference type="Pfam" id="PF00575">
    <property type="entry name" value="S1"/>
    <property type="match status" value="1"/>
</dbReference>
<dbReference type="NCBIfam" id="TIGR00757">
    <property type="entry name" value="RNaseEG"/>
    <property type="match status" value="1"/>
</dbReference>
<keyword evidence="4" id="KW-0460">Magnesium</keyword>
<dbReference type="Proteomes" id="UP000294650">
    <property type="component" value="Unassembled WGS sequence"/>
</dbReference>
<dbReference type="PANTHER" id="PTHR30001:SF0">
    <property type="entry name" value="RIBONUCLEASE G"/>
    <property type="match status" value="1"/>
</dbReference>
<dbReference type="GO" id="GO:0004540">
    <property type="term" value="F:RNA nuclease activity"/>
    <property type="evidence" value="ECO:0007669"/>
    <property type="project" value="InterPro"/>
</dbReference>
<evidence type="ECO:0000256" key="2">
    <source>
        <dbReference type="ARBA" id="ARBA00022723"/>
    </source>
</evidence>
<dbReference type="GO" id="GO:0006364">
    <property type="term" value="P:rRNA processing"/>
    <property type="evidence" value="ECO:0007669"/>
    <property type="project" value="TreeGrafter"/>
</dbReference>
<comment type="caution">
    <text evidence="7">The sequence shown here is derived from an EMBL/GenBank/DDBJ whole genome shotgun (WGS) entry which is preliminary data.</text>
</comment>
<dbReference type="InterPro" id="IPR003029">
    <property type="entry name" value="S1_domain"/>
</dbReference>
<dbReference type="RefSeq" id="WP_165902033.1">
    <property type="nucleotide sequence ID" value="NZ_SMAN01000001.1"/>
</dbReference>